<name>A4J3A5_DESRM</name>
<dbReference type="PANTHER" id="PTHR30012">
    <property type="entry name" value="GENERAL SECRETION PATHWAY PROTEIN"/>
    <property type="match status" value="1"/>
</dbReference>
<organism evidence="10 11">
    <name type="scientific">Desulforamulus reducens (strain ATCC BAA-1160 / DSM 100696 / MI-1)</name>
    <name type="common">Desulfotomaculum reducens</name>
    <dbReference type="NCBI Taxonomy" id="349161"/>
    <lineage>
        <taxon>Bacteria</taxon>
        <taxon>Bacillati</taxon>
        <taxon>Bacillota</taxon>
        <taxon>Clostridia</taxon>
        <taxon>Eubacteriales</taxon>
        <taxon>Peptococcaceae</taxon>
        <taxon>Desulforamulus</taxon>
    </lineage>
</organism>
<feature type="transmembrane region" description="Helical" evidence="8">
    <location>
        <begin position="374"/>
        <end position="398"/>
    </location>
</feature>
<dbReference type="InterPro" id="IPR018076">
    <property type="entry name" value="T2SS_GspF_dom"/>
</dbReference>
<dbReference type="PANTHER" id="PTHR30012:SF0">
    <property type="entry name" value="TYPE II SECRETION SYSTEM PROTEIN F-RELATED"/>
    <property type="match status" value="1"/>
</dbReference>
<sequence>MAVFFKYQAKKYSGEEVRGRIKADHKNTALQMLRKQRLFVTKIWQVPEPGYLSVKIKSGVQVKELALFCRQFATLSSSGVPIVQSLYLLKEQTGNKALKGALEAIAEDLQGGKSLGQALSSHHKIFSAFFINMVEAGEMSGSLDHVLDRLADYFERAYELREKFKTAITYPAFIMSMAICTIGCVFIFVLPTFAQIIIELQAPISLPTAIVIQISEWLKGNWVSLLFFPLLSGLLYKKYTQTPQGKRRLDYLTLQTPVYGKIVKQMNIVRICRTLAILLESGITLMTGLELIKNQTRNTLFKEALEQAIESLKKGIGLSVPLQESSYFPPMVSHMIRVGEETGGLDTVLRKITDFYEKEVHRTITRLSTLLEPVLICLIGGIISFIMISILMPIFSIMDAM</sequence>
<feature type="domain" description="Type II secretion system protein GspF" evidence="9">
    <location>
        <begin position="68"/>
        <end position="191"/>
    </location>
</feature>
<accession>A4J3A5</accession>
<dbReference type="OrthoDB" id="9805682at2"/>
<evidence type="ECO:0000256" key="5">
    <source>
        <dbReference type="ARBA" id="ARBA00022692"/>
    </source>
</evidence>
<keyword evidence="4" id="KW-0997">Cell inner membrane</keyword>
<gene>
    <name evidence="10" type="ordered locus">Dred_1023</name>
</gene>
<dbReference type="HOGENOM" id="CLU_035032_2_1_9"/>
<evidence type="ECO:0000256" key="4">
    <source>
        <dbReference type="ARBA" id="ARBA00022519"/>
    </source>
</evidence>
<evidence type="ECO:0000259" key="9">
    <source>
        <dbReference type="Pfam" id="PF00482"/>
    </source>
</evidence>
<dbReference type="STRING" id="349161.Dred_1023"/>
<proteinExistence type="inferred from homology"/>
<dbReference type="Pfam" id="PF00482">
    <property type="entry name" value="T2SSF"/>
    <property type="match status" value="2"/>
</dbReference>
<dbReference type="InterPro" id="IPR003004">
    <property type="entry name" value="GspF/PilC"/>
</dbReference>
<keyword evidence="11" id="KW-1185">Reference proteome</keyword>
<dbReference type="PRINTS" id="PR00812">
    <property type="entry name" value="BCTERIALGSPF"/>
</dbReference>
<evidence type="ECO:0000313" key="11">
    <source>
        <dbReference type="Proteomes" id="UP000001556"/>
    </source>
</evidence>
<keyword evidence="5 8" id="KW-0812">Transmembrane</keyword>
<dbReference type="AlphaFoldDB" id="A4J3A5"/>
<evidence type="ECO:0000256" key="3">
    <source>
        <dbReference type="ARBA" id="ARBA00022475"/>
    </source>
</evidence>
<dbReference type="Gene3D" id="1.20.81.30">
    <property type="entry name" value="Type II secretion system (T2SS), domain F"/>
    <property type="match status" value="2"/>
</dbReference>
<evidence type="ECO:0000256" key="1">
    <source>
        <dbReference type="ARBA" id="ARBA00004429"/>
    </source>
</evidence>
<evidence type="ECO:0000313" key="10">
    <source>
        <dbReference type="EMBL" id="ABO49558.1"/>
    </source>
</evidence>
<dbReference type="Proteomes" id="UP000001556">
    <property type="component" value="Chromosome"/>
</dbReference>
<keyword evidence="7 8" id="KW-0472">Membrane</keyword>
<dbReference type="KEGG" id="drm:Dred_1023"/>
<dbReference type="FunFam" id="1.20.81.30:FF:000001">
    <property type="entry name" value="Type II secretion system protein F"/>
    <property type="match status" value="2"/>
</dbReference>
<feature type="domain" description="Type II secretion system protein GspF" evidence="9">
    <location>
        <begin position="272"/>
        <end position="393"/>
    </location>
</feature>
<evidence type="ECO:0000256" key="7">
    <source>
        <dbReference type="ARBA" id="ARBA00023136"/>
    </source>
</evidence>
<feature type="transmembrane region" description="Helical" evidence="8">
    <location>
        <begin position="218"/>
        <end position="236"/>
    </location>
</feature>
<protein>
    <submittedName>
        <fullName evidence="10">Type II secretion system protein</fullName>
    </submittedName>
</protein>
<evidence type="ECO:0000256" key="8">
    <source>
        <dbReference type="SAM" id="Phobius"/>
    </source>
</evidence>
<comment type="subcellular location">
    <subcellularLocation>
        <location evidence="1">Cell inner membrane</location>
        <topology evidence="1">Multi-pass membrane protein</topology>
    </subcellularLocation>
</comment>
<dbReference type="EMBL" id="CP000612">
    <property type="protein sequence ID" value="ABO49558.1"/>
    <property type="molecule type" value="Genomic_DNA"/>
</dbReference>
<dbReference type="RefSeq" id="WP_011877385.1">
    <property type="nucleotide sequence ID" value="NC_009253.1"/>
</dbReference>
<reference evidence="10 11" key="1">
    <citation type="submission" date="2007-03" db="EMBL/GenBank/DDBJ databases">
        <title>Complete sequence of Desulfotomaculum reducens MI-1.</title>
        <authorList>
            <consortium name="US DOE Joint Genome Institute"/>
            <person name="Copeland A."/>
            <person name="Lucas S."/>
            <person name="Lapidus A."/>
            <person name="Barry K."/>
            <person name="Detter J.C."/>
            <person name="Glavina del Rio T."/>
            <person name="Hammon N."/>
            <person name="Israni S."/>
            <person name="Dalin E."/>
            <person name="Tice H."/>
            <person name="Pitluck S."/>
            <person name="Sims D."/>
            <person name="Brettin T."/>
            <person name="Bruce D."/>
            <person name="Han C."/>
            <person name="Tapia R."/>
            <person name="Schmutz J."/>
            <person name="Larimer F."/>
            <person name="Land M."/>
            <person name="Hauser L."/>
            <person name="Kyrpides N."/>
            <person name="Kim E."/>
            <person name="Tebo B.M."/>
            <person name="Richardson P."/>
        </authorList>
    </citation>
    <scope>NUCLEOTIDE SEQUENCE [LARGE SCALE GENOMIC DNA]</scope>
    <source>
        <strain evidence="10 11">MI-1</strain>
    </source>
</reference>
<comment type="similarity">
    <text evidence="2">Belongs to the GSP F family.</text>
</comment>
<keyword evidence="6 8" id="KW-1133">Transmembrane helix</keyword>
<dbReference type="InterPro" id="IPR042094">
    <property type="entry name" value="T2SS_GspF_sf"/>
</dbReference>
<dbReference type="GO" id="GO:0005886">
    <property type="term" value="C:plasma membrane"/>
    <property type="evidence" value="ECO:0007669"/>
    <property type="project" value="UniProtKB-SubCell"/>
</dbReference>
<evidence type="ECO:0000256" key="6">
    <source>
        <dbReference type="ARBA" id="ARBA00022989"/>
    </source>
</evidence>
<evidence type="ECO:0000256" key="2">
    <source>
        <dbReference type="ARBA" id="ARBA00005745"/>
    </source>
</evidence>
<keyword evidence="3" id="KW-1003">Cell membrane</keyword>
<dbReference type="eggNOG" id="COG1459">
    <property type="taxonomic scope" value="Bacteria"/>
</dbReference>
<feature type="transmembrane region" description="Helical" evidence="8">
    <location>
        <begin position="170"/>
        <end position="198"/>
    </location>
</feature>